<reference evidence="2" key="1">
    <citation type="submission" date="2020-12" db="EMBL/GenBank/DDBJ databases">
        <title>The genome sequence of Inhella sp. 4Y17.</title>
        <authorList>
            <person name="Liu Y."/>
        </authorList>
    </citation>
    <scope>NUCLEOTIDE SEQUENCE</scope>
    <source>
        <strain evidence="2">4Y10</strain>
    </source>
</reference>
<evidence type="ECO:0000313" key="2">
    <source>
        <dbReference type="EMBL" id="MBH9554290.1"/>
    </source>
</evidence>
<keyword evidence="3" id="KW-1185">Reference proteome</keyword>
<dbReference type="InterPro" id="IPR002934">
    <property type="entry name" value="Polymerase_NTP_transf_dom"/>
</dbReference>
<evidence type="ECO:0000259" key="1">
    <source>
        <dbReference type="Pfam" id="PF01909"/>
    </source>
</evidence>
<evidence type="ECO:0000313" key="3">
    <source>
        <dbReference type="Proteomes" id="UP000620139"/>
    </source>
</evidence>
<organism evidence="2 3">
    <name type="scientific">Inhella gelatinilytica</name>
    <dbReference type="NCBI Taxonomy" id="2795030"/>
    <lineage>
        <taxon>Bacteria</taxon>
        <taxon>Pseudomonadati</taxon>
        <taxon>Pseudomonadota</taxon>
        <taxon>Betaproteobacteria</taxon>
        <taxon>Burkholderiales</taxon>
        <taxon>Sphaerotilaceae</taxon>
        <taxon>Inhella</taxon>
    </lineage>
</organism>
<dbReference type="InterPro" id="IPR043519">
    <property type="entry name" value="NT_sf"/>
</dbReference>
<accession>A0A931IWS3</accession>
<gene>
    <name evidence="2" type="ORF">I7X43_15720</name>
</gene>
<sequence>MNDGALALRPEELTTVRAILAQHAPDCTAWVFGSRATGKAKPFSDLDLALEGPAPLSLERLAVLAEAFSQSDLPWKVDLVDWAEVSPEFRRIIERDRVRLVP</sequence>
<dbReference type="Proteomes" id="UP000620139">
    <property type="component" value="Unassembled WGS sequence"/>
</dbReference>
<dbReference type="GO" id="GO:0016779">
    <property type="term" value="F:nucleotidyltransferase activity"/>
    <property type="evidence" value="ECO:0007669"/>
    <property type="project" value="InterPro"/>
</dbReference>
<comment type="caution">
    <text evidence="2">The sequence shown here is derived from an EMBL/GenBank/DDBJ whole genome shotgun (WGS) entry which is preliminary data.</text>
</comment>
<feature type="domain" description="Polymerase nucleotidyl transferase" evidence="1">
    <location>
        <begin position="15"/>
        <end position="98"/>
    </location>
</feature>
<dbReference type="AlphaFoldDB" id="A0A931IWS3"/>
<dbReference type="RefSeq" id="WP_198101904.1">
    <property type="nucleotide sequence ID" value="NZ_JAEDAL010000011.1"/>
</dbReference>
<dbReference type="SUPFAM" id="SSF81301">
    <property type="entry name" value="Nucleotidyltransferase"/>
    <property type="match status" value="1"/>
</dbReference>
<dbReference type="EMBL" id="JAEDAL010000011">
    <property type="protein sequence ID" value="MBH9554290.1"/>
    <property type="molecule type" value="Genomic_DNA"/>
</dbReference>
<dbReference type="CDD" id="cd05403">
    <property type="entry name" value="NT_KNTase_like"/>
    <property type="match status" value="1"/>
</dbReference>
<dbReference type="Pfam" id="PF01909">
    <property type="entry name" value="NTP_transf_2"/>
    <property type="match status" value="1"/>
</dbReference>
<dbReference type="Gene3D" id="3.30.460.10">
    <property type="entry name" value="Beta Polymerase, domain 2"/>
    <property type="match status" value="1"/>
</dbReference>
<protein>
    <submittedName>
        <fullName evidence="2">Nucleotidyltransferase domain-containing protein</fullName>
    </submittedName>
</protein>
<name>A0A931IWS3_9BURK</name>
<proteinExistence type="predicted"/>